<gene>
    <name evidence="9" type="ORF">EHS25_009272</name>
</gene>
<comment type="subcellular location">
    <subcellularLocation>
        <location evidence="1">Nucleus</location>
        <location evidence="1">Nucleolus</location>
    </subcellularLocation>
</comment>
<feature type="compositionally biased region" description="Acidic residues" evidence="6">
    <location>
        <begin position="164"/>
        <end position="188"/>
    </location>
</feature>
<feature type="coiled-coil region" evidence="5">
    <location>
        <begin position="619"/>
        <end position="655"/>
    </location>
</feature>
<organism evidence="9 10">
    <name type="scientific">Saitozyma podzolica</name>
    <dbReference type="NCBI Taxonomy" id="1890683"/>
    <lineage>
        <taxon>Eukaryota</taxon>
        <taxon>Fungi</taxon>
        <taxon>Dikarya</taxon>
        <taxon>Basidiomycota</taxon>
        <taxon>Agaricomycotina</taxon>
        <taxon>Tremellomycetes</taxon>
        <taxon>Tremellales</taxon>
        <taxon>Trimorphomycetaceae</taxon>
        <taxon>Saitozyma</taxon>
    </lineage>
</organism>
<feature type="compositionally biased region" description="Acidic residues" evidence="6">
    <location>
        <begin position="313"/>
        <end position="331"/>
    </location>
</feature>
<dbReference type="PANTHER" id="PTHR14428">
    <property type="entry name" value="NUCLEOLAR COMPLEX PROTEIN 3"/>
    <property type="match status" value="1"/>
</dbReference>
<feature type="region of interest" description="Disordered" evidence="6">
    <location>
        <begin position="585"/>
        <end position="604"/>
    </location>
</feature>
<feature type="domain" description="Nucleolar complex-associated protein 3 N-terminal" evidence="8">
    <location>
        <begin position="367"/>
        <end position="472"/>
    </location>
</feature>
<feature type="compositionally biased region" description="Basic residues" evidence="6">
    <location>
        <begin position="1"/>
        <end position="14"/>
    </location>
</feature>
<evidence type="ECO:0000313" key="10">
    <source>
        <dbReference type="Proteomes" id="UP000279259"/>
    </source>
</evidence>
<dbReference type="GO" id="GO:0003682">
    <property type="term" value="F:chromatin binding"/>
    <property type="evidence" value="ECO:0007669"/>
    <property type="project" value="TreeGrafter"/>
</dbReference>
<feature type="compositionally biased region" description="Basic and acidic residues" evidence="6">
    <location>
        <begin position="56"/>
        <end position="69"/>
    </location>
</feature>
<dbReference type="STRING" id="1890683.A0A427YLB4"/>
<dbReference type="GO" id="GO:0005730">
    <property type="term" value="C:nucleolus"/>
    <property type="evidence" value="ECO:0007669"/>
    <property type="project" value="UniProtKB-SubCell"/>
</dbReference>
<feature type="compositionally biased region" description="Low complexity" evidence="6">
    <location>
        <begin position="30"/>
        <end position="39"/>
    </location>
</feature>
<dbReference type="PANTHER" id="PTHR14428:SF5">
    <property type="entry name" value="NUCLEOLAR COMPLEX PROTEIN 3 HOMOLOG"/>
    <property type="match status" value="1"/>
</dbReference>
<reference evidence="9 10" key="1">
    <citation type="submission" date="2018-11" db="EMBL/GenBank/DDBJ databases">
        <title>Genome sequence of Saitozyma podzolica DSM 27192.</title>
        <authorList>
            <person name="Aliyu H."/>
            <person name="Gorte O."/>
            <person name="Ochsenreither K."/>
        </authorList>
    </citation>
    <scope>NUCLEOTIDE SEQUENCE [LARGE SCALE GENOMIC DNA]</scope>
    <source>
        <strain evidence="9 10">DSM 27192</strain>
    </source>
</reference>
<keyword evidence="4" id="KW-0539">Nucleus</keyword>
<evidence type="ECO:0000313" key="9">
    <source>
        <dbReference type="EMBL" id="RSH91902.1"/>
    </source>
</evidence>
<feature type="region of interest" description="Disordered" evidence="6">
    <location>
        <begin position="1"/>
        <end position="100"/>
    </location>
</feature>
<keyword evidence="10" id="KW-1185">Reference proteome</keyword>
<dbReference type="AlphaFoldDB" id="A0A427YLB4"/>
<protein>
    <recommendedName>
        <fullName evidence="11">Nucleolar complex-associated protein 3</fullName>
    </recommendedName>
</protein>
<proteinExistence type="inferred from homology"/>
<comment type="caution">
    <text evidence="9">The sequence shown here is derived from an EMBL/GenBank/DDBJ whole genome shotgun (WGS) entry which is preliminary data.</text>
</comment>
<evidence type="ECO:0000256" key="5">
    <source>
        <dbReference type="SAM" id="Coils"/>
    </source>
</evidence>
<evidence type="ECO:0000256" key="4">
    <source>
        <dbReference type="ARBA" id="ARBA00023242"/>
    </source>
</evidence>
<dbReference type="InterPro" id="IPR005612">
    <property type="entry name" value="CCAAT-binding_factor"/>
</dbReference>
<feature type="compositionally biased region" description="Acidic residues" evidence="6">
    <location>
        <begin position="81"/>
        <end position="100"/>
    </location>
</feature>
<sequence length="943" mass="104255">MAKPSHKALGKRKAQPTPASAKSSKKSKSSSKTSTAKSSQSHRETEVGPTGKPKRRPDQPKKIKLRDQKVIPVPKSGFAGNDDEDGSEDEDGLMGLGEEEGLEVLAGAGAFLAGVNKDELSRSTKETQRLHTLSKAKEQMPKLKRKKLGLPAPGSASSMSDYDINSDDDLVFDSDEELGELDSEDDAEGSGTGSSVLDEDDEDLGSDLSEEDGEGQDEFNAAYDEDETRSSESEEEDEGARPRKRKGKDEEAEYELSGRSRWTKKADPSTGAEADSVEVGRLPIKLPTGEVQMVAGSTRIALPPSKKKPLPEVSDEDEEEEEEEEEGSDDEKDAHKMAGQKGRFGRMGIAEIVGKQGWKNAQRLEAAKEQVAALGAEILAGGELIDNGPLLTRLSTFALHTVPALEEGNPPLPVPTSIRGLALLSQLAVYKDLIPGYRIRQLTGAEEAEKVRDEVRRLREGEKMLVRSYKGYLKMLENEIKRRTPLASLCLKCLCELLTSATHFNFSENIMGVLVGRVARKSWDDDADLVLQTIIDVFRSDLTGMHAQTLVRLIARMIKERKFQVHPNILSAFLQLRLRKELDGMRDGKKHRGGGKGRPGQDVAEKKFKSEVRKKWATKNQKKREKEMKEVEAEMAEAEAEVDKEERAQVQTETLKNLFVLYFSILKHPGRSPLLAAALSGISHFAHFINVDFFRDLLIVLRRIIVEQDEPEADDEDEGEADAGVKVDTIGSGERVRIRLLGIVTAFELLSGQGEALNIDLNDFINALFALLRPLALDTSIEDPPYTSTATAPKQAARPLITGRAPPKVAVQTQSTASLLFRCLHAIFFSRHSHATSPPWRTAAFAKRLVESSLSFPPATSRQAIEFTRSLMAREPKLEGMLDTEERMFDGVYKPEMDDPQLINPFATSFYEVDILATRHWDKAVRAEAAKLREGNSVTQIQR</sequence>
<evidence type="ECO:0000259" key="7">
    <source>
        <dbReference type="Pfam" id="PF03914"/>
    </source>
</evidence>
<comment type="similarity">
    <text evidence="2">Belongs to the CBF/MAK21 family.</text>
</comment>
<feature type="region of interest" description="Disordered" evidence="6">
    <location>
        <begin position="118"/>
        <end position="341"/>
    </location>
</feature>
<keyword evidence="3 5" id="KW-0175">Coiled coil</keyword>
<dbReference type="Pfam" id="PF03914">
    <property type="entry name" value="CBF"/>
    <property type="match status" value="1"/>
</dbReference>
<evidence type="ECO:0000259" key="8">
    <source>
        <dbReference type="Pfam" id="PF07540"/>
    </source>
</evidence>
<evidence type="ECO:0000256" key="3">
    <source>
        <dbReference type="ARBA" id="ARBA00023054"/>
    </source>
</evidence>
<dbReference type="OrthoDB" id="10263597at2759"/>
<dbReference type="GO" id="GO:0006270">
    <property type="term" value="P:DNA replication initiation"/>
    <property type="evidence" value="ECO:0007669"/>
    <property type="project" value="TreeGrafter"/>
</dbReference>
<dbReference type="Pfam" id="PF07540">
    <property type="entry name" value="NOC3p"/>
    <property type="match status" value="1"/>
</dbReference>
<dbReference type="InterPro" id="IPR016903">
    <property type="entry name" value="Nucleolar_cplx-assoc_3"/>
</dbReference>
<feature type="compositionally biased region" description="Basic and acidic residues" evidence="6">
    <location>
        <begin position="118"/>
        <end position="141"/>
    </location>
</feature>
<feature type="domain" description="CCAAT-binding factor" evidence="7">
    <location>
        <begin position="740"/>
        <end position="927"/>
    </location>
</feature>
<evidence type="ECO:0000256" key="6">
    <source>
        <dbReference type="SAM" id="MobiDB-lite"/>
    </source>
</evidence>
<evidence type="ECO:0000256" key="2">
    <source>
        <dbReference type="ARBA" id="ARBA00007797"/>
    </source>
</evidence>
<feature type="compositionally biased region" description="Acidic residues" evidence="6">
    <location>
        <begin position="197"/>
        <end position="238"/>
    </location>
</feature>
<dbReference type="Proteomes" id="UP000279259">
    <property type="component" value="Unassembled WGS sequence"/>
</dbReference>
<name>A0A427YLB4_9TREE</name>
<accession>A0A427YLB4</accession>
<evidence type="ECO:0008006" key="11">
    <source>
        <dbReference type="Google" id="ProtNLM"/>
    </source>
</evidence>
<dbReference type="InterPro" id="IPR011501">
    <property type="entry name" value="Noc3_N"/>
</dbReference>
<dbReference type="EMBL" id="RSCD01000007">
    <property type="protein sequence ID" value="RSH91902.1"/>
    <property type="molecule type" value="Genomic_DNA"/>
</dbReference>
<evidence type="ECO:0000256" key="1">
    <source>
        <dbReference type="ARBA" id="ARBA00004604"/>
    </source>
</evidence>